<feature type="transmembrane region" description="Helical" evidence="1">
    <location>
        <begin position="92"/>
        <end position="113"/>
    </location>
</feature>
<evidence type="ECO:0008006" key="4">
    <source>
        <dbReference type="Google" id="ProtNLM"/>
    </source>
</evidence>
<dbReference type="eggNOG" id="COG1287">
    <property type="taxonomic scope" value="Bacteria"/>
</dbReference>
<evidence type="ECO:0000313" key="2">
    <source>
        <dbReference type="EMBL" id="EFO79439.1"/>
    </source>
</evidence>
<keyword evidence="1" id="KW-1133">Transmembrane helix</keyword>
<feature type="transmembrane region" description="Helical" evidence="1">
    <location>
        <begin position="315"/>
        <end position="336"/>
    </location>
</feature>
<proteinExistence type="predicted"/>
<protein>
    <recommendedName>
        <fullName evidence="4">Glycosyltransferase RgtA/B/C/D-like domain-containing protein</fullName>
    </recommendedName>
</protein>
<dbReference type="HOGENOM" id="CLU_022594_0_0_0"/>
<feature type="transmembrane region" description="Helical" evidence="1">
    <location>
        <begin position="120"/>
        <end position="137"/>
    </location>
</feature>
<evidence type="ECO:0000256" key="1">
    <source>
        <dbReference type="SAM" id="Phobius"/>
    </source>
</evidence>
<name>E1IGW4_9CHLR</name>
<dbReference type="Proteomes" id="UP000054010">
    <property type="component" value="Unassembled WGS sequence"/>
</dbReference>
<keyword evidence="1" id="KW-0472">Membrane</keyword>
<gene>
    <name evidence="2" type="ORF">OSCT_2565</name>
</gene>
<organism evidence="2 3">
    <name type="scientific">Oscillochloris trichoides DG-6</name>
    <dbReference type="NCBI Taxonomy" id="765420"/>
    <lineage>
        <taxon>Bacteria</taxon>
        <taxon>Bacillati</taxon>
        <taxon>Chloroflexota</taxon>
        <taxon>Chloroflexia</taxon>
        <taxon>Chloroflexales</taxon>
        <taxon>Chloroflexineae</taxon>
        <taxon>Oscillochloridaceae</taxon>
        <taxon>Oscillochloris</taxon>
    </lineage>
</organism>
<comment type="caution">
    <text evidence="2">The sequence shown here is derived from an EMBL/GenBank/DDBJ whole genome shotgun (WGS) entry which is preliminary data.</text>
</comment>
<feature type="transmembrane region" description="Helical" evidence="1">
    <location>
        <begin position="356"/>
        <end position="376"/>
    </location>
</feature>
<feature type="transmembrane region" description="Helical" evidence="1">
    <location>
        <begin position="173"/>
        <end position="203"/>
    </location>
</feature>
<feature type="transmembrane region" description="Helical" evidence="1">
    <location>
        <begin position="215"/>
        <end position="237"/>
    </location>
</feature>
<keyword evidence="1" id="KW-0812">Transmembrane</keyword>
<keyword evidence="3" id="KW-1185">Reference proteome</keyword>
<dbReference type="EMBL" id="ADVR01000112">
    <property type="protein sequence ID" value="EFO79439.1"/>
    <property type="molecule type" value="Genomic_DNA"/>
</dbReference>
<accession>E1IGW4</accession>
<sequence length="672" mass="74019">MGIGYLVISLVIMFPILPVFASAIPGGPIAQVDGWQNVWNLWWVQQALSSGQNPFVSDRIFYPQGADLALQTLGISNGLLALPVTALWGPTAGYNAALLLALALTGLAGYALAREVGVGRGAAFLAGLISTCSPFHLTRIYDGQLELMTLQWPTLYVLFLLRSLQQHQRRDALLAGLFLALTGYTSLYYLVFMAIFSLVALVLWRCPLRQSLANLMLLGLTAFLLLLPMLLPALATAENGSVVTISRTEVINRSSNLLDLGLPSYLHPLWGEALFLAVSHTWHSYSGDWNAALGYTVLGLALLGSHKRWHMLWRWWGVAGVALLFALGPQLQIGAWNTGLPLPFAIFDLLPGLSLGRRPALFVALITIALLPPLAYGLEHLWAMRRPWLIAAVLVGVGFEYMPRPWPLLSASVHPIYQQLAGQPGAILEIPPPRYKYSLPQLAQTVHGRPILGGYLARTPAYPWPNEAPVLNLLWKMRLPAGPSLIDGMTDPLVPLNAYGIGDLVVHWDQLNPGQSETVRMLLETALPGVAPTYQDAQVSVYTIPQRNPQVFAGLVGEGWYPVEQDATWRWRWMDSQGQMTIVNPNPTATAVRISLRAYGYQGPREVRLVFDDAIIKVWQVAGWPTPIELNLWLTPGEHRLRLEAPTIPEVGTRIPRALSIALLEARLDVDK</sequence>
<evidence type="ECO:0000313" key="3">
    <source>
        <dbReference type="Proteomes" id="UP000054010"/>
    </source>
</evidence>
<dbReference type="AlphaFoldDB" id="E1IGW4"/>
<reference evidence="2 3" key="1">
    <citation type="journal article" date="2011" name="J. Bacteriol.">
        <title>Draft genome sequence of the anoxygenic filamentous phototrophic bacterium Oscillochloris trichoides subsp. DG-6.</title>
        <authorList>
            <person name="Kuznetsov B.B."/>
            <person name="Ivanovsky R.N."/>
            <person name="Keppen O.I."/>
            <person name="Sukhacheva M.V."/>
            <person name="Bumazhkin B.K."/>
            <person name="Patutina E.O."/>
            <person name="Beletsky A.V."/>
            <person name="Mardanov A.V."/>
            <person name="Baslerov R.V."/>
            <person name="Panteleeva A.N."/>
            <person name="Kolganova T.V."/>
            <person name="Ravin N.V."/>
            <person name="Skryabin K.G."/>
        </authorList>
    </citation>
    <scope>NUCLEOTIDE SEQUENCE [LARGE SCALE GENOMIC DNA]</scope>
    <source>
        <strain evidence="2 3">DG-6</strain>
    </source>
</reference>
<dbReference type="STRING" id="765420.OSCT_2565"/>